<dbReference type="Gene3D" id="3.30.750.24">
    <property type="entry name" value="STAS domain"/>
    <property type="match status" value="1"/>
</dbReference>
<accession>A0ABS1CL20</accession>
<dbReference type="InterPro" id="IPR000595">
    <property type="entry name" value="cNMP-bd_dom"/>
</dbReference>
<evidence type="ECO:0000313" key="9">
    <source>
        <dbReference type="EMBL" id="MBK1632616.1"/>
    </source>
</evidence>
<gene>
    <name evidence="6 9" type="primary">glsA</name>
    <name evidence="9" type="ORF">CKO31_18085</name>
</gene>
<feature type="domain" description="Cyclic nucleotide-binding" evidence="7">
    <location>
        <begin position="473"/>
        <end position="571"/>
    </location>
</feature>
<comment type="subunit">
    <text evidence="2 6">Homotetramer.</text>
</comment>
<dbReference type="InterPro" id="IPR012338">
    <property type="entry name" value="Beta-lactam/transpept-like"/>
</dbReference>
<dbReference type="InterPro" id="IPR015868">
    <property type="entry name" value="Glutaminase"/>
</dbReference>
<evidence type="ECO:0000256" key="6">
    <source>
        <dbReference type="HAMAP-Rule" id="MF_00313"/>
    </source>
</evidence>
<dbReference type="HAMAP" id="MF_00313">
    <property type="entry name" value="Glutaminase"/>
    <property type="match status" value="1"/>
</dbReference>
<dbReference type="Pfam" id="PF01740">
    <property type="entry name" value="STAS"/>
    <property type="match status" value="1"/>
</dbReference>
<feature type="domain" description="STAS" evidence="8">
    <location>
        <begin position="336"/>
        <end position="427"/>
    </location>
</feature>
<dbReference type="CDD" id="cd00038">
    <property type="entry name" value="CAP_ED"/>
    <property type="match status" value="1"/>
</dbReference>
<dbReference type="Gene3D" id="3.40.710.10">
    <property type="entry name" value="DD-peptidase/beta-lactamase superfamily"/>
    <property type="match status" value="1"/>
</dbReference>
<dbReference type="SUPFAM" id="SSF56601">
    <property type="entry name" value="beta-lactamase/transpeptidase-like"/>
    <property type="match status" value="1"/>
</dbReference>
<evidence type="ECO:0000313" key="10">
    <source>
        <dbReference type="Proteomes" id="UP000748752"/>
    </source>
</evidence>
<feature type="binding site" evidence="6">
    <location>
        <position position="189"/>
    </location>
    <ligand>
        <name>substrate</name>
    </ligand>
</feature>
<dbReference type="InterPro" id="IPR002645">
    <property type="entry name" value="STAS_dom"/>
</dbReference>
<evidence type="ECO:0000256" key="1">
    <source>
        <dbReference type="ARBA" id="ARBA00011076"/>
    </source>
</evidence>
<dbReference type="PROSITE" id="PS50801">
    <property type="entry name" value="STAS"/>
    <property type="match status" value="1"/>
</dbReference>
<dbReference type="NCBIfam" id="TIGR03814">
    <property type="entry name" value="Gln_ase"/>
    <property type="match status" value="1"/>
</dbReference>
<dbReference type="Gene3D" id="2.60.120.10">
    <property type="entry name" value="Jelly Rolls"/>
    <property type="match status" value="1"/>
</dbReference>
<comment type="caution">
    <text evidence="9">The sequence shown here is derived from an EMBL/GenBank/DDBJ whole genome shotgun (WGS) entry which is preliminary data.</text>
</comment>
<evidence type="ECO:0000256" key="3">
    <source>
        <dbReference type="ARBA" id="ARBA00012918"/>
    </source>
</evidence>
<protein>
    <recommendedName>
        <fullName evidence="3 6">Glutaminase</fullName>
        <ecNumber evidence="3 6">3.5.1.2</ecNumber>
    </recommendedName>
</protein>
<dbReference type="EC" id="3.5.1.2" evidence="3 6"/>
<feature type="binding site" evidence="6">
    <location>
        <position position="241"/>
    </location>
    <ligand>
        <name>substrate</name>
    </ligand>
</feature>
<keyword evidence="4 6" id="KW-0378">Hydrolase</keyword>
<feature type="binding site" evidence="6">
    <location>
        <position position="259"/>
    </location>
    <ligand>
        <name>substrate</name>
    </ligand>
</feature>
<dbReference type="PROSITE" id="PS50042">
    <property type="entry name" value="CNMP_BINDING_3"/>
    <property type="match status" value="1"/>
</dbReference>
<evidence type="ECO:0000259" key="8">
    <source>
        <dbReference type="PROSITE" id="PS50801"/>
    </source>
</evidence>
<proteinExistence type="inferred from homology"/>
<keyword evidence="10" id="KW-1185">Reference proteome</keyword>
<dbReference type="SUPFAM" id="SSF52091">
    <property type="entry name" value="SpoIIaa-like"/>
    <property type="match status" value="1"/>
</dbReference>
<evidence type="ECO:0000256" key="5">
    <source>
        <dbReference type="ARBA" id="ARBA00049534"/>
    </source>
</evidence>
<feature type="binding site" evidence="6">
    <location>
        <position position="65"/>
    </location>
    <ligand>
        <name>substrate</name>
    </ligand>
</feature>
<keyword evidence="6" id="KW-0007">Acetylation</keyword>
<dbReference type="PROSITE" id="PS00889">
    <property type="entry name" value="CNMP_BINDING_2"/>
    <property type="match status" value="1"/>
</dbReference>
<sequence length="607" mass="64939">MATAPVQDYLEQLHAELAQVSGGTIADYIPELTRADPNWLGIAIATADGHIYQVGDSRQPFTVQSISKAIAYGLALSDQGLDAVLAKVGVEPSGEAFNSISLEPDTGRPMNPMINAGAIATTALVRDDRAPPLERLLATFAGYTGHAMDIDTAVFESERETGHRNRAIAHLLRGYGILESSPEAATDLYFQQCAIRVTARDLALMGACLANGGVNPVTGVVALKRRYVDKVLAVMSTCGMYDYSGGWIFNVGMPAKSGVGGGIMAVLPGQFGLGVFSPPLDAKGNSVRGIEACERISRDFGLHLFSVARATSATVLRRSYDCTRIRSRRERSPAETALLAEQGGRVRVYELQGELVFGSAESVELAMLADLAEADALVVDLKRVVAVGDAAARLLLRLAERVAASGKQIYFTETMHLYGFRRLLQKTHAAASADWLRFDDTDRAVEVCEQRLVDAAGVGADVLDGADLHNNYLCRGLSDTALDTVRAAGSERRYPAGAAVLSIGDTAQSVFFVLAGEAEVWVSTGEGGKSGRRVRLTTLGPGTVFGEIGVLDRERRTANVTASTDLTCLEVPFAVLDPAIREHMLANMARHFAAMLRENAELVRHLA</sequence>
<organism evidence="9 10">
    <name type="scientific">Thiohalocapsa halophila</name>
    <dbReference type="NCBI Taxonomy" id="69359"/>
    <lineage>
        <taxon>Bacteria</taxon>
        <taxon>Pseudomonadati</taxon>
        <taxon>Pseudomonadota</taxon>
        <taxon>Gammaproteobacteria</taxon>
        <taxon>Chromatiales</taxon>
        <taxon>Chromatiaceae</taxon>
        <taxon>Thiohalocapsa</taxon>
    </lineage>
</organism>
<dbReference type="PANTHER" id="PTHR12544:SF29">
    <property type="entry name" value="GLUTAMINASE"/>
    <property type="match status" value="1"/>
</dbReference>
<evidence type="ECO:0000256" key="4">
    <source>
        <dbReference type="ARBA" id="ARBA00022801"/>
    </source>
</evidence>
<dbReference type="Pfam" id="PF00027">
    <property type="entry name" value="cNMP_binding"/>
    <property type="match status" value="1"/>
</dbReference>
<comment type="catalytic activity">
    <reaction evidence="5 6">
        <text>L-glutamine + H2O = L-glutamate + NH4(+)</text>
        <dbReference type="Rhea" id="RHEA:15889"/>
        <dbReference type="ChEBI" id="CHEBI:15377"/>
        <dbReference type="ChEBI" id="CHEBI:28938"/>
        <dbReference type="ChEBI" id="CHEBI:29985"/>
        <dbReference type="ChEBI" id="CHEBI:58359"/>
        <dbReference type="EC" id="3.5.1.2"/>
    </reaction>
</comment>
<dbReference type="SUPFAM" id="SSF51206">
    <property type="entry name" value="cAMP-binding domain-like"/>
    <property type="match status" value="1"/>
</dbReference>
<dbReference type="InterPro" id="IPR018490">
    <property type="entry name" value="cNMP-bd_dom_sf"/>
</dbReference>
<evidence type="ECO:0000256" key="2">
    <source>
        <dbReference type="ARBA" id="ARBA00011881"/>
    </source>
</evidence>
<dbReference type="InterPro" id="IPR014710">
    <property type="entry name" value="RmlC-like_jellyroll"/>
</dbReference>
<dbReference type="SMART" id="SM00100">
    <property type="entry name" value="cNMP"/>
    <property type="match status" value="1"/>
</dbReference>
<dbReference type="InterPro" id="IPR018488">
    <property type="entry name" value="cNMP-bd_CS"/>
</dbReference>
<reference evidence="9 10" key="1">
    <citation type="journal article" date="2020" name="Microorganisms">
        <title>Osmotic Adaptation and Compatible Solute Biosynthesis of Phototrophic Bacteria as Revealed from Genome Analyses.</title>
        <authorList>
            <person name="Imhoff J.F."/>
            <person name="Rahn T."/>
            <person name="Kunzel S."/>
            <person name="Keller A."/>
            <person name="Neulinger S.C."/>
        </authorList>
    </citation>
    <scope>NUCLEOTIDE SEQUENCE [LARGE SCALE GENOMIC DNA]</scope>
    <source>
        <strain evidence="9 10">DSM 6210</strain>
    </source>
</reference>
<feature type="binding site" evidence="6">
    <location>
        <position position="115"/>
    </location>
    <ligand>
        <name>substrate</name>
    </ligand>
</feature>
<comment type="similarity">
    <text evidence="1 6">Belongs to the glutaminase family.</text>
</comment>
<evidence type="ECO:0000259" key="7">
    <source>
        <dbReference type="PROSITE" id="PS50042"/>
    </source>
</evidence>
<dbReference type="Proteomes" id="UP000748752">
    <property type="component" value="Unassembled WGS sequence"/>
</dbReference>
<dbReference type="PANTHER" id="PTHR12544">
    <property type="entry name" value="GLUTAMINASE"/>
    <property type="match status" value="1"/>
</dbReference>
<dbReference type="EMBL" id="NRRV01000052">
    <property type="protein sequence ID" value="MBK1632616.1"/>
    <property type="molecule type" value="Genomic_DNA"/>
</dbReference>
<feature type="binding site" evidence="6">
    <location>
        <position position="158"/>
    </location>
    <ligand>
        <name>substrate</name>
    </ligand>
</feature>
<feature type="binding site" evidence="6">
    <location>
        <position position="165"/>
    </location>
    <ligand>
        <name>substrate</name>
    </ligand>
</feature>
<dbReference type="InterPro" id="IPR036513">
    <property type="entry name" value="STAS_dom_sf"/>
</dbReference>
<dbReference type="Pfam" id="PF04960">
    <property type="entry name" value="Glutaminase"/>
    <property type="match status" value="1"/>
</dbReference>
<name>A0ABS1CL20_9GAMM</name>